<keyword evidence="8" id="KW-0694">RNA-binding</keyword>
<dbReference type="EC" id="2.7.7.19" evidence="11"/>
<keyword evidence="2 8" id="KW-0808">Transferase</keyword>
<proteinExistence type="inferred from homology"/>
<dbReference type="EMBL" id="CP036271">
    <property type="protein sequence ID" value="QDT53837.1"/>
    <property type="molecule type" value="Genomic_DNA"/>
</dbReference>
<evidence type="ECO:0000256" key="7">
    <source>
        <dbReference type="ARBA" id="ARBA00022842"/>
    </source>
</evidence>
<dbReference type="CDD" id="cd05398">
    <property type="entry name" value="NT_ClassII-CCAase"/>
    <property type="match status" value="1"/>
</dbReference>
<feature type="domain" description="tRNA nucleotidyltransferase/poly(A) polymerase RNA and SrmB- binding" evidence="10">
    <location>
        <begin position="178"/>
        <end position="237"/>
    </location>
</feature>
<comment type="cofactor">
    <cofactor evidence="1">
        <name>Mg(2+)</name>
        <dbReference type="ChEBI" id="CHEBI:18420"/>
    </cofactor>
</comment>
<keyword evidence="3" id="KW-0819">tRNA processing</keyword>
<dbReference type="OrthoDB" id="9805698at2"/>
<dbReference type="InterPro" id="IPR050264">
    <property type="entry name" value="Bact_CCA-adding_enz_type3_sf"/>
</dbReference>
<protein>
    <submittedName>
        <fullName evidence="11">tRNA nucleotidyltransferase/poly(A) polymerase</fullName>
        <ecNumber evidence="11">2.7.7.19</ecNumber>
    </submittedName>
</protein>
<keyword evidence="7" id="KW-0460">Magnesium</keyword>
<dbReference type="InParanoid" id="A0A517SCI5"/>
<evidence type="ECO:0000256" key="6">
    <source>
        <dbReference type="ARBA" id="ARBA00022741"/>
    </source>
</evidence>
<evidence type="ECO:0000256" key="1">
    <source>
        <dbReference type="ARBA" id="ARBA00001946"/>
    </source>
</evidence>
<dbReference type="InterPro" id="IPR002646">
    <property type="entry name" value="PolA_pol_head_dom"/>
</dbReference>
<dbReference type="RefSeq" id="WP_145029372.1">
    <property type="nucleotide sequence ID" value="NZ_CP036271.1"/>
</dbReference>
<dbReference type="PANTHER" id="PTHR46173">
    <property type="entry name" value="CCA TRNA NUCLEOTIDYLTRANSFERASE 1, MITOCHONDRIAL"/>
    <property type="match status" value="1"/>
</dbReference>
<evidence type="ECO:0000256" key="3">
    <source>
        <dbReference type="ARBA" id="ARBA00022694"/>
    </source>
</evidence>
<reference evidence="11 12" key="1">
    <citation type="submission" date="2019-02" db="EMBL/GenBank/DDBJ databases">
        <title>Deep-cultivation of Planctomycetes and their phenomic and genomic characterization uncovers novel biology.</title>
        <authorList>
            <person name="Wiegand S."/>
            <person name="Jogler M."/>
            <person name="Boedeker C."/>
            <person name="Pinto D."/>
            <person name="Vollmers J."/>
            <person name="Rivas-Marin E."/>
            <person name="Kohn T."/>
            <person name="Peeters S.H."/>
            <person name="Heuer A."/>
            <person name="Rast P."/>
            <person name="Oberbeckmann S."/>
            <person name="Bunk B."/>
            <person name="Jeske O."/>
            <person name="Meyerdierks A."/>
            <person name="Storesund J.E."/>
            <person name="Kallscheuer N."/>
            <person name="Luecker S."/>
            <person name="Lage O.M."/>
            <person name="Pohl T."/>
            <person name="Merkel B.J."/>
            <person name="Hornburger P."/>
            <person name="Mueller R.-W."/>
            <person name="Bruemmer F."/>
            <person name="Labrenz M."/>
            <person name="Spormann A.M."/>
            <person name="Op den Camp H."/>
            <person name="Overmann J."/>
            <person name="Amann R."/>
            <person name="Jetten M.S.M."/>
            <person name="Mascher T."/>
            <person name="Medema M.H."/>
            <person name="Devos D.P."/>
            <person name="Kaster A.-K."/>
            <person name="Ovreas L."/>
            <person name="Rohde M."/>
            <person name="Galperin M.Y."/>
            <person name="Jogler C."/>
        </authorList>
    </citation>
    <scope>NUCLEOTIDE SEQUENCE [LARGE SCALE GENOMIC DNA]</scope>
    <source>
        <strain evidence="11 12">Pan44</strain>
    </source>
</reference>
<dbReference type="GO" id="GO:0008033">
    <property type="term" value="P:tRNA processing"/>
    <property type="evidence" value="ECO:0007669"/>
    <property type="project" value="UniProtKB-KW"/>
</dbReference>
<evidence type="ECO:0000259" key="10">
    <source>
        <dbReference type="Pfam" id="PF12627"/>
    </source>
</evidence>
<evidence type="ECO:0000256" key="5">
    <source>
        <dbReference type="ARBA" id="ARBA00022723"/>
    </source>
</evidence>
<dbReference type="GO" id="GO:0046872">
    <property type="term" value="F:metal ion binding"/>
    <property type="evidence" value="ECO:0007669"/>
    <property type="project" value="UniProtKB-KW"/>
</dbReference>
<gene>
    <name evidence="11" type="ORF">Pan44_18610</name>
</gene>
<evidence type="ECO:0000256" key="8">
    <source>
        <dbReference type="RuleBase" id="RU003953"/>
    </source>
</evidence>
<evidence type="ECO:0000313" key="11">
    <source>
        <dbReference type="EMBL" id="QDT53837.1"/>
    </source>
</evidence>
<comment type="similarity">
    <text evidence="8">Belongs to the tRNA nucleotidyltransferase/poly(A) polymerase family.</text>
</comment>
<keyword evidence="12" id="KW-1185">Reference proteome</keyword>
<evidence type="ECO:0000259" key="9">
    <source>
        <dbReference type="Pfam" id="PF01743"/>
    </source>
</evidence>
<dbReference type="AlphaFoldDB" id="A0A517SCI5"/>
<dbReference type="SUPFAM" id="SSF81301">
    <property type="entry name" value="Nucleotidyltransferase"/>
    <property type="match status" value="1"/>
</dbReference>
<accession>A0A517SCI5</accession>
<dbReference type="InterPro" id="IPR032828">
    <property type="entry name" value="PolyA_RNA-bd"/>
</dbReference>
<dbReference type="Gene3D" id="1.10.3090.10">
    <property type="entry name" value="cca-adding enzyme, domain 2"/>
    <property type="match status" value="1"/>
</dbReference>
<dbReference type="GO" id="GO:0000049">
    <property type="term" value="F:tRNA binding"/>
    <property type="evidence" value="ECO:0007669"/>
    <property type="project" value="TreeGrafter"/>
</dbReference>
<feature type="domain" description="Poly A polymerase head" evidence="9">
    <location>
        <begin position="27"/>
        <end position="151"/>
    </location>
</feature>
<organism evidence="11 12">
    <name type="scientific">Caulifigura coniformis</name>
    <dbReference type="NCBI Taxonomy" id="2527983"/>
    <lineage>
        <taxon>Bacteria</taxon>
        <taxon>Pseudomonadati</taxon>
        <taxon>Planctomycetota</taxon>
        <taxon>Planctomycetia</taxon>
        <taxon>Planctomycetales</taxon>
        <taxon>Planctomycetaceae</taxon>
        <taxon>Caulifigura</taxon>
    </lineage>
</organism>
<dbReference type="Gene3D" id="3.30.460.10">
    <property type="entry name" value="Beta Polymerase, domain 2"/>
    <property type="match status" value="1"/>
</dbReference>
<evidence type="ECO:0000256" key="2">
    <source>
        <dbReference type="ARBA" id="ARBA00022679"/>
    </source>
</evidence>
<keyword evidence="4 11" id="KW-0548">Nucleotidyltransferase</keyword>
<dbReference type="FunCoup" id="A0A517SCI5">
    <property type="interactions" value="241"/>
</dbReference>
<dbReference type="PANTHER" id="PTHR46173:SF1">
    <property type="entry name" value="CCA TRNA NUCLEOTIDYLTRANSFERASE 1, MITOCHONDRIAL"/>
    <property type="match status" value="1"/>
</dbReference>
<sequence length="426" mass="46602">MHPSSPDPQSAFATRVVLELRQAGADAYWAGGCVRDLLRKLRPQDYDVATSATPGAVRKLFGARRTLAVGESFGVIIVLPPEGLEPVEVATFRTEGPYKDGRRPDSVVYATAEEDALRRDFTINGMFYDPVEHRVLDFVGGQADLKAGIVRAIGDAHARMQEDKLRLLRAVRFTAVLDFQLDPGTAEAVKAMSSQLSVVSVERIAQELRKMLLHRNRRRAIELCLETGLMDVVLPGWTETEPAPEGALQALERLETPSFGLALAVLMRSLPNPEPNRRKAPVPTGTVRGHCHRLKLSTADSDSCLWLHAHQHDLDRISQFSDADLKRLLAHPLSGELLKWFSVQAAVDADKSRSLAFLTARSSTWTAADLAPPPLITGQDILALGLKPGPRLKELLEAIRTAQLNGEVATVEEAQSMLRALIGGSC</sequence>
<dbReference type="Pfam" id="PF12627">
    <property type="entry name" value="PolyA_pol_RNAbd"/>
    <property type="match status" value="1"/>
</dbReference>
<dbReference type="Proteomes" id="UP000315700">
    <property type="component" value="Chromosome"/>
</dbReference>
<evidence type="ECO:0000256" key="4">
    <source>
        <dbReference type="ARBA" id="ARBA00022695"/>
    </source>
</evidence>
<keyword evidence="5" id="KW-0479">Metal-binding</keyword>
<dbReference type="GO" id="GO:1990817">
    <property type="term" value="F:poly(A) RNA polymerase activity"/>
    <property type="evidence" value="ECO:0007669"/>
    <property type="project" value="UniProtKB-EC"/>
</dbReference>
<dbReference type="GO" id="GO:0000166">
    <property type="term" value="F:nucleotide binding"/>
    <property type="evidence" value="ECO:0007669"/>
    <property type="project" value="UniProtKB-KW"/>
</dbReference>
<dbReference type="SUPFAM" id="SSF81891">
    <property type="entry name" value="Poly A polymerase C-terminal region-like"/>
    <property type="match status" value="1"/>
</dbReference>
<dbReference type="Pfam" id="PF01743">
    <property type="entry name" value="PolyA_pol"/>
    <property type="match status" value="1"/>
</dbReference>
<keyword evidence="6" id="KW-0547">Nucleotide-binding</keyword>
<dbReference type="KEGG" id="ccos:Pan44_18610"/>
<evidence type="ECO:0000313" key="12">
    <source>
        <dbReference type="Proteomes" id="UP000315700"/>
    </source>
</evidence>
<dbReference type="InterPro" id="IPR043519">
    <property type="entry name" value="NT_sf"/>
</dbReference>
<name>A0A517SCI5_9PLAN</name>